<dbReference type="EMBL" id="CAEMXZ010000001">
    <property type="protein sequence ID" value="CAB4322286.1"/>
    <property type="molecule type" value="Genomic_DNA"/>
</dbReference>
<sequence>MQWESTDSIWLPRKAVSDSRRIATDGLNAGGSSPTT</sequence>
<gene>
    <name evidence="1" type="ORF">UFOPK1392_00020</name>
</gene>
<organism evidence="1">
    <name type="scientific">freshwater metagenome</name>
    <dbReference type="NCBI Taxonomy" id="449393"/>
    <lineage>
        <taxon>unclassified sequences</taxon>
        <taxon>metagenomes</taxon>
        <taxon>ecological metagenomes</taxon>
    </lineage>
</organism>
<protein>
    <submittedName>
        <fullName evidence="1">Unannotated protein</fullName>
    </submittedName>
</protein>
<proteinExistence type="predicted"/>
<name>A0A6J5YCK9_9ZZZZ</name>
<accession>A0A6J5YCK9</accession>
<evidence type="ECO:0000313" key="1">
    <source>
        <dbReference type="EMBL" id="CAB4322286.1"/>
    </source>
</evidence>
<reference evidence="1" key="1">
    <citation type="submission" date="2020-05" db="EMBL/GenBank/DDBJ databases">
        <authorList>
            <person name="Chiriac C."/>
            <person name="Salcher M."/>
            <person name="Ghai R."/>
            <person name="Kavagutti S V."/>
        </authorList>
    </citation>
    <scope>NUCLEOTIDE SEQUENCE</scope>
</reference>
<dbReference type="AlphaFoldDB" id="A0A6J5YCK9"/>